<accession>A0ABV1RNV4</accession>
<dbReference type="GO" id="GO:0016787">
    <property type="term" value="F:hydrolase activity"/>
    <property type="evidence" value="ECO:0007669"/>
    <property type="project" value="UniProtKB-KW"/>
</dbReference>
<dbReference type="RefSeq" id="WP_143873377.1">
    <property type="nucleotide sequence ID" value="NZ_CP041661.1"/>
</dbReference>
<dbReference type="SUPFAM" id="SSF75005">
    <property type="entry name" value="Arabinanase/levansucrase/invertase"/>
    <property type="match status" value="1"/>
</dbReference>
<proteinExistence type="inferred from homology"/>
<comment type="caution">
    <text evidence="6">The sequence shown here is derived from an EMBL/GenBank/DDBJ whole genome shotgun (WGS) entry which is preliminary data.</text>
</comment>
<evidence type="ECO:0000256" key="1">
    <source>
        <dbReference type="ARBA" id="ARBA00009865"/>
    </source>
</evidence>
<comment type="similarity">
    <text evidence="1 4">Belongs to the glycosyl hydrolase 43 family.</text>
</comment>
<dbReference type="Pfam" id="PF17851">
    <property type="entry name" value="GH43_C2"/>
    <property type="match status" value="1"/>
</dbReference>
<dbReference type="EMBL" id="JBELOE010000296">
    <property type="protein sequence ID" value="MER2494390.1"/>
    <property type="molecule type" value="Genomic_DNA"/>
</dbReference>
<dbReference type="InterPro" id="IPR006710">
    <property type="entry name" value="Glyco_hydro_43"/>
</dbReference>
<dbReference type="InterPro" id="IPR013320">
    <property type="entry name" value="ConA-like_dom_sf"/>
</dbReference>
<gene>
    <name evidence="6" type="ORF">ABS311_21150</name>
</gene>
<evidence type="ECO:0000256" key="4">
    <source>
        <dbReference type="RuleBase" id="RU361187"/>
    </source>
</evidence>
<reference evidence="6 7" key="1">
    <citation type="submission" date="2024-06" db="EMBL/GenBank/DDBJ databases">
        <authorList>
            <person name="Chen R.Y."/>
        </authorList>
    </citation>
    <scope>NUCLEOTIDE SEQUENCE [LARGE SCALE GENOMIC DNA]</scope>
    <source>
        <strain evidence="6 7">D2</strain>
    </source>
</reference>
<dbReference type="PANTHER" id="PTHR42812">
    <property type="entry name" value="BETA-XYLOSIDASE"/>
    <property type="match status" value="1"/>
</dbReference>
<dbReference type="Pfam" id="PF04616">
    <property type="entry name" value="Glyco_hydro_43"/>
    <property type="match status" value="1"/>
</dbReference>
<dbReference type="InterPro" id="IPR041542">
    <property type="entry name" value="GH43_C2"/>
</dbReference>
<dbReference type="InterPro" id="IPR023296">
    <property type="entry name" value="Glyco_hydro_beta-prop_sf"/>
</dbReference>
<keyword evidence="3 4" id="KW-0326">Glycosidase</keyword>
<keyword evidence="2 4" id="KW-0378">Hydrolase</keyword>
<dbReference type="Proteomes" id="UP001467690">
    <property type="component" value="Unassembled WGS sequence"/>
</dbReference>
<dbReference type="CDD" id="cd09000">
    <property type="entry name" value="GH43_SXA-like"/>
    <property type="match status" value="1"/>
</dbReference>
<protein>
    <submittedName>
        <fullName evidence="6">Glycoside hydrolase family 43 protein</fullName>
    </submittedName>
</protein>
<feature type="domain" description="Beta-xylosidase C-terminal Concanavalin A-like" evidence="5">
    <location>
        <begin position="328"/>
        <end position="550"/>
    </location>
</feature>
<dbReference type="Gene3D" id="2.115.10.20">
    <property type="entry name" value="Glycosyl hydrolase domain, family 43"/>
    <property type="match status" value="1"/>
</dbReference>
<name>A0ABV1RNV4_9ALTE</name>
<dbReference type="Gene3D" id="2.60.120.200">
    <property type="match status" value="1"/>
</dbReference>
<dbReference type="InterPro" id="IPR051795">
    <property type="entry name" value="Glycosyl_Hydrlase_43"/>
</dbReference>
<evidence type="ECO:0000256" key="3">
    <source>
        <dbReference type="ARBA" id="ARBA00023295"/>
    </source>
</evidence>
<sequence>MKQIKNPILTGFNPDPSIIRVKDDYYIVTSTFEWFPGCQIHHSKNLIDWQLISRPLNRVSQLDMRGNPDSCGVWAPCLSYKDGVFYLLYSNVRSFYGNWKDTPNYLVTATDIKGPWSDPVFVNASGFDASLFHDDDGRTYCINMLVDHRQGKFFGGIVLQEYCLKRKQLVGQPHHIFSGSQHGCTEGPHIYKRNGYYYLLTAEGGTGYEHCVTLARSKNILGPYDLHPDNPILTAKKEANAYLQKTGHADLVETPEGEWYMVFLASRPLTPRGRCILGRETAIEKMQWHADNWLYLANGNQLASIQVEAPAGATQSAGASNNSDVMCHFDKPELDIQFQSLRVPITDDWANTTDNPGYLRLYGRESLSSCFEQSLLGRRIQAHKSEAQTCIEFSPDHFQQMAGLACYYNTFHYFYLHIHGGDFAENTANKTTKSSVNNTAHSKKEKWLSLLVCDKHQTYQACQPVDLSSAGKVFLKAEFYGADLQFYYATLDGQWLKIGPVLDGSILSDDYVVQSDYGYQPCFTGAFYALACQDLSGQKQHADFSYFKYTEVF</sequence>
<evidence type="ECO:0000313" key="7">
    <source>
        <dbReference type="Proteomes" id="UP001467690"/>
    </source>
</evidence>
<evidence type="ECO:0000256" key="2">
    <source>
        <dbReference type="ARBA" id="ARBA00022801"/>
    </source>
</evidence>
<organism evidence="6 7">
    <name type="scientific">Catenovulum sediminis</name>
    <dbReference type="NCBI Taxonomy" id="1740262"/>
    <lineage>
        <taxon>Bacteria</taxon>
        <taxon>Pseudomonadati</taxon>
        <taxon>Pseudomonadota</taxon>
        <taxon>Gammaproteobacteria</taxon>
        <taxon>Alteromonadales</taxon>
        <taxon>Alteromonadaceae</taxon>
        <taxon>Catenovulum</taxon>
    </lineage>
</organism>
<dbReference type="SUPFAM" id="SSF49899">
    <property type="entry name" value="Concanavalin A-like lectins/glucanases"/>
    <property type="match status" value="1"/>
</dbReference>
<dbReference type="PANTHER" id="PTHR42812:SF12">
    <property type="entry name" value="BETA-XYLOSIDASE-RELATED"/>
    <property type="match status" value="1"/>
</dbReference>
<keyword evidence="7" id="KW-1185">Reference proteome</keyword>
<evidence type="ECO:0000313" key="6">
    <source>
        <dbReference type="EMBL" id="MER2494390.1"/>
    </source>
</evidence>
<evidence type="ECO:0000259" key="5">
    <source>
        <dbReference type="Pfam" id="PF17851"/>
    </source>
</evidence>